<feature type="compositionally biased region" description="Acidic residues" evidence="1">
    <location>
        <begin position="314"/>
        <end position="323"/>
    </location>
</feature>
<protein>
    <submittedName>
        <fullName evidence="2">Uncharacterized protein</fullName>
    </submittedName>
</protein>
<sequence length="394" mass="40128">MTPIGKLRERLQRSAQKLSGAAAVPPGAAPRALNFGDAAGGLGAANPEPVPAYASSPAVARSSGVVMPPPPPSSATKRARSGAALDAERAGMPLIQEAKVLLELGMAAGARAALEAAAAAPETAFVTELALFWICRARAEEACGADAEGVRRLFDEAEAALSLGVDPGRAKRQLAILSAAADEFDEAREIDAMHALDQMLKEMPPPSSTKKPRPPMPAIAEPAAAAAVSCSPVAVNLAKRMESVGVASPPQARAPAPTSSLREPTPPRSTGKPMLLGTPSSIKGKAVRVVPQRGISTPTSLRGNPRRVSLAEAQEAEESEESDAAPSAMPVPSPAVVDKENSAPPAPAPAVVGKLVAVRNPVATKGGASPAALGSIVLDVNGTPSRRSRRLQKA</sequence>
<name>A0A7S1TUE0_9STRA</name>
<evidence type="ECO:0000256" key="1">
    <source>
        <dbReference type="SAM" id="MobiDB-lite"/>
    </source>
</evidence>
<gene>
    <name evidence="2" type="ORF">PPAR1163_LOCUS5209</name>
</gene>
<feature type="region of interest" description="Disordered" evidence="1">
    <location>
        <begin position="244"/>
        <end position="348"/>
    </location>
</feature>
<dbReference type="AlphaFoldDB" id="A0A7S1TUE0"/>
<feature type="compositionally biased region" description="Low complexity" evidence="1">
    <location>
        <begin position="51"/>
        <end position="63"/>
    </location>
</feature>
<accession>A0A7S1TUE0</accession>
<organism evidence="2">
    <name type="scientific">Phaeomonas parva</name>
    <dbReference type="NCBI Taxonomy" id="124430"/>
    <lineage>
        <taxon>Eukaryota</taxon>
        <taxon>Sar</taxon>
        <taxon>Stramenopiles</taxon>
        <taxon>Ochrophyta</taxon>
        <taxon>Pinguiophyceae</taxon>
        <taxon>Pinguiochrysidales</taxon>
        <taxon>Pinguiochrysidaceae</taxon>
        <taxon>Phaeomonas</taxon>
    </lineage>
</organism>
<evidence type="ECO:0000313" key="2">
    <source>
        <dbReference type="EMBL" id="CAD9246857.1"/>
    </source>
</evidence>
<feature type="region of interest" description="Disordered" evidence="1">
    <location>
        <begin position="46"/>
        <end position="83"/>
    </location>
</feature>
<dbReference type="EMBL" id="HBGJ01008279">
    <property type="protein sequence ID" value="CAD9246857.1"/>
    <property type="molecule type" value="Transcribed_RNA"/>
</dbReference>
<feature type="compositionally biased region" description="Low complexity" evidence="1">
    <location>
        <begin position="324"/>
        <end position="336"/>
    </location>
</feature>
<proteinExistence type="predicted"/>
<reference evidence="2" key="1">
    <citation type="submission" date="2021-01" db="EMBL/GenBank/DDBJ databases">
        <authorList>
            <person name="Corre E."/>
            <person name="Pelletier E."/>
            <person name="Niang G."/>
            <person name="Scheremetjew M."/>
            <person name="Finn R."/>
            <person name="Kale V."/>
            <person name="Holt S."/>
            <person name="Cochrane G."/>
            <person name="Meng A."/>
            <person name="Brown T."/>
            <person name="Cohen L."/>
        </authorList>
    </citation>
    <scope>NUCLEOTIDE SEQUENCE</scope>
    <source>
        <strain evidence="2">CCMP2877</strain>
    </source>
</reference>